<feature type="chain" id="PRO_5020867933" evidence="3">
    <location>
        <begin position="26"/>
        <end position="185"/>
    </location>
</feature>
<evidence type="ECO:0000313" key="6">
    <source>
        <dbReference type="Proteomes" id="UP000295578"/>
    </source>
</evidence>
<evidence type="ECO:0000313" key="5">
    <source>
        <dbReference type="EMBL" id="TDD65045.1"/>
    </source>
</evidence>
<feature type="compositionally biased region" description="Polar residues" evidence="2">
    <location>
        <begin position="30"/>
        <end position="43"/>
    </location>
</feature>
<reference evidence="5 6" key="1">
    <citation type="submission" date="2019-03" db="EMBL/GenBank/DDBJ databases">
        <title>Draft genome sequences of novel Actinobacteria.</title>
        <authorList>
            <person name="Sahin N."/>
            <person name="Ay H."/>
            <person name="Saygin H."/>
        </authorList>
    </citation>
    <scope>NUCLEOTIDE SEQUENCE [LARGE SCALE GENOMIC DNA]</scope>
    <source>
        <strain evidence="5 6">DSM 45941</strain>
    </source>
</reference>
<feature type="region of interest" description="Disordered" evidence="2">
    <location>
        <begin position="30"/>
        <end position="53"/>
    </location>
</feature>
<dbReference type="Gene3D" id="2.60.40.1240">
    <property type="match status" value="1"/>
</dbReference>
<feature type="signal peptide" evidence="3">
    <location>
        <begin position="1"/>
        <end position="25"/>
    </location>
</feature>
<keyword evidence="6" id="KW-1185">Reference proteome</keyword>
<dbReference type="AlphaFoldDB" id="A0A4R5A0W1"/>
<name>A0A4R5A0W1_9ACTN</name>
<gene>
    <name evidence="5" type="ORF">E1293_40780</name>
</gene>
<dbReference type="Proteomes" id="UP000295578">
    <property type="component" value="Unassembled WGS sequence"/>
</dbReference>
<comment type="caution">
    <text evidence="5">The sequence shown here is derived from an EMBL/GenBank/DDBJ whole genome shotgun (WGS) entry which is preliminary data.</text>
</comment>
<evidence type="ECO:0000256" key="1">
    <source>
        <dbReference type="ARBA" id="ARBA00022729"/>
    </source>
</evidence>
<dbReference type="RefSeq" id="WP_132204474.1">
    <property type="nucleotide sequence ID" value="NZ_SMKY01000345.1"/>
</dbReference>
<evidence type="ECO:0000256" key="2">
    <source>
        <dbReference type="SAM" id="MobiDB-lite"/>
    </source>
</evidence>
<evidence type="ECO:0000256" key="3">
    <source>
        <dbReference type="SAM" id="SignalP"/>
    </source>
</evidence>
<dbReference type="InterPro" id="IPR029051">
    <property type="entry name" value="DUF4352"/>
</dbReference>
<dbReference type="PROSITE" id="PS51257">
    <property type="entry name" value="PROKAR_LIPOPROTEIN"/>
    <property type="match status" value="1"/>
</dbReference>
<proteinExistence type="predicted"/>
<dbReference type="Pfam" id="PF11611">
    <property type="entry name" value="DUF4352"/>
    <property type="match status" value="1"/>
</dbReference>
<organism evidence="5 6">
    <name type="scientific">Actinomadura darangshiensis</name>
    <dbReference type="NCBI Taxonomy" id="705336"/>
    <lineage>
        <taxon>Bacteria</taxon>
        <taxon>Bacillati</taxon>
        <taxon>Actinomycetota</taxon>
        <taxon>Actinomycetes</taxon>
        <taxon>Streptosporangiales</taxon>
        <taxon>Thermomonosporaceae</taxon>
        <taxon>Actinomadura</taxon>
    </lineage>
</organism>
<evidence type="ECO:0000259" key="4">
    <source>
        <dbReference type="Pfam" id="PF11611"/>
    </source>
</evidence>
<keyword evidence="1 3" id="KW-0732">Signal</keyword>
<feature type="domain" description="DUF4352" evidence="4">
    <location>
        <begin position="64"/>
        <end position="176"/>
    </location>
</feature>
<sequence length="185" mass="18812">MFSSKRALAASAMIFALGAAGCESATVNKTADNGSPESSSSGQKKGVAKPGDTVKITDKTQGIALKVTLVKVVKHAQASDEFTTPGPGKRFVAAKFRVLNSGDKTYQDSPSNGATLIDSSGQSYSAEILAAVSGCQGFANGEVTLTSGESQTGCLTFAIAHSAKPQHIRFGAASGFSGSAEWDVG</sequence>
<accession>A0A4R5A0W1</accession>
<dbReference type="EMBL" id="SMKY01000345">
    <property type="protein sequence ID" value="TDD65045.1"/>
    <property type="molecule type" value="Genomic_DNA"/>
</dbReference>
<dbReference type="InterPro" id="IPR029050">
    <property type="entry name" value="Immunoprotect_excell_Ig-like"/>
</dbReference>
<protein>
    <submittedName>
        <fullName evidence="5">DUF4352 domain-containing protein</fullName>
    </submittedName>
</protein>
<dbReference type="OrthoDB" id="166023at2"/>